<dbReference type="Pfam" id="PF12236">
    <property type="entry name" value="Head-tail_con"/>
    <property type="match status" value="1"/>
</dbReference>
<evidence type="ECO:0000256" key="4">
    <source>
        <dbReference type="SAM" id="MobiDB-lite"/>
    </source>
</evidence>
<gene>
    <name evidence="5" type="ORF">CVT23_00740</name>
</gene>
<protein>
    <submittedName>
        <fullName evidence="5">Phage tail protein</fullName>
    </submittedName>
</protein>
<feature type="compositionally biased region" description="Basic and acidic residues" evidence="4">
    <location>
        <begin position="37"/>
        <end position="51"/>
    </location>
</feature>
<evidence type="ECO:0000313" key="6">
    <source>
        <dbReference type="Proteomes" id="UP000229498"/>
    </source>
</evidence>
<accession>A0A2M9G7C5</accession>
<feature type="region of interest" description="Disordered" evidence="4">
    <location>
        <begin position="25"/>
        <end position="56"/>
    </location>
</feature>
<dbReference type="InterPro" id="IPR020991">
    <property type="entry name" value="Connector_podovirus"/>
</dbReference>
<keyword evidence="3" id="KW-0231">Viral genome packaging</keyword>
<keyword evidence="2" id="KW-1188">Viral release from host cell</keyword>
<evidence type="ECO:0000256" key="2">
    <source>
        <dbReference type="ARBA" id="ARBA00022612"/>
    </source>
</evidence>
<keyword evidence="6" id="KW-1185">Reference proteome</keyword>
<comment type="subcellular location">
    <subcellularLocation>
        <location evidence="1">Virion</location>
    </subcellularLocation>
</comment>
<proteinExistence type="predicted"/>
<sequence>MRFSSSIRLMAAPHGCLDMLRQRTRAVRGGPRQRRPPCWDRTRRGATKNRETLSVPDPRLEPVTHVLPRRKMTDRSAASPESRTLQRFHRAERRRRAWDALLDDAYAFALPHHDAAASGRAGGRRDREIFDNTAVQAVQWRRSRLHGQLFPPFREWMDFEAPESFGFGDDLRRGYETWLDDVRARFHVAIEASNFHIEVDPAIGDALISTGALMVHEGSFARPLRFEAIPARELVPEEGPDGMLATVFRQMRLTARRIAEKWPDADLPPDLAKLAAEKPDTEIELIEAVMADHPGGPADYELWCVDQPGADGENLLLKRAYAASPVIAFRMDKAPGEWMGRGPVLSVLADIKTANKVVELILKNASIAVTGIWQAEDDGVLNPANIRLVPGAIIPKAVGSAGLTPLDAPGRFDVSQIVLERLQETIRRGIMGPTLPPAEAGQRTAFEIDVRQQEFAAVELPMSLRLLTELDYPLARRVLAILSGPAMVGSPFHVEPFSAGGEAVRPKPTSPLIRLQDIAEAAEAQSAYLRAAQAFPDMIGQVVDRAGYLRHYLKRAGFPAAHLQDAAAPAAATADMLPSSP</sequence>
<evidence type="ECO:0000313" key="5">
    <source>
        <dbReference type="EMBL" id="PJK31615.1"/>
    </source>
</evidence>
<dbReference type="EMBL" id="PHIG01000004">
    <property type="protein sequence ID" value="PJK31615.1"/>
    <property type="molecule type" value="Genomic_DNA"/>
</dbReference>
<dbReference type="OrthoDB" id="1666403at2"/>
<dbReference type="Proteomes" id="UP000229498">
    <property type="component" value="Unassembled WGS sequence"/>
</dbReference>
<reference evidence="5 6" key="1">
    <citation type="submission" date="2017-11" db="EMBL/GenBank/DDBJ databases">
        <title>Draft genome sequence of Rhizobiales bacterium SY3-13.</title>
        <authorList>
            <person name="Sun C."/>
        </authorList>
    </citation>
    <scope>NUCLEOTIDE SEQUENCE [LARGE SCALE GENOMIC DNA]</scope>
    <source>
        <strain evidence="5 6">SY3-13</strain>
    </source>
</reference>
<name>A0A2M9G7C5_9PROT</name>
<organism evidence="5 6">
    <name type="scientific">Minwuia thermotolerans</name>
    <dbReference type="NCBI Taxonomy" id="2056226"/>
    <lineage>
        <taxon>Bacteria</taxon>
        <taxon>Pseudomonadati</taxon>
        <taxon>Pseudomonadota</taxon>
        <taxon>Alphaproteobacteria</taxon>
        <taxon>Minwuiales</taxon>
        <taxon>Minwuiaceae</taxon>
        <taxon>Minwuia</taxon>
    </lineage>
</organism>
<feature type="compositionally biased region" description="Basic residues" evidence="4">
    <location>
        <begin position="25"/>
        <end position="35"/>
    </location>
</feature>
<comment type="caution">
    <text evidence="5">The sequence shown here is derived from an EMBL/GenBank/DDBJ whole genome shotgun (WGS) entry which is preliminary data.</text>
</comment>
<evidence type="ECO:0000256" key="3">
    <source>
        <dbReference type="ARBA" id="ARBA00023219"/>
    </source>
</evidence>
<evidence type="ECO:0000256" key="1">
    <source>
        <dbReference type="ARBA" id="ARBA00004328"/>
    </source>
</evidence>
<dbReference type="AlphaFoldDB" id="A0A2M9G7C5"/>